<gene>
    <name evidence="5" type="ORF">g.36855</name>
</gene>
<feature type="domain" description="RFTS" evidence="4">
    <location>
        <begin position="420"/>
        <end position="554"/>
    </location>
</feature>
<dbReference type="EMBL" id="GEBQ01013649">
    <property type="protein sequence ID" value="JAT26328.1"/>
    <property type="molecule type" value="Transcribed_RNA"/>
</dbReference>
<sequence>MPGVIVEDCIKLSSIPEDIVKKLEMLEDEMQNKSLTGKDYCDKKWMLLKPHVQTTIVDQIQQLQADLESTNIMENDYCSEMMNILQLNLHVHSPVKFSGSPRTYGRASRNLRSKPLFEADDQIAGPSKTPSSAAKKLAAFKASPRNGSSPKETKTRNEANKRKSTDDFADPNPGTSRTSAKKLILDKDDIDLNGSSPKGPGRRLAKTNRQKSVQQNSISSWIKKSEASLTNSNSKINKSVKTKKNMDADPDSVKMEENVETNSVCKVEELVTVEQNVEANTDCKVEESVTVEQKVETDCKIDESVEVNLKIEANSDSNADEEHNTKDVDEDKDENVHPGKKVKLEESEEVKKENMSPGSEATEKVKKVGPAKCDICRQLLLDSDLRLYVGHPRDAVDEYIALTDPKLSLFTGEEGCINEYDERPQNKITQFSVYDKAGHLCPFDGGLIERNVLLYFSGYVKAVYEESPEPEGGIPAKDMGPINEWWVSGYDGGERALIGFSTAYGEYYLMEPSEAYAPLMESVKERIYMGKLVIEFLLEEEDASYEDLLNKLQTTVPPFGTSTLTEDSLLRHAQFVCDQVLSFDTGSDSTDDLLITSPCMRALVKLAGVTVRPCAISSSGTNSGRNLAGVIQGKLVLTGRSVTMMSPLAKPCRMTPVAGAAVLPFCRLTLRMLIAVSGVSAAGSCADRDRFRFPRSRLMCTDSVAITAPLYWASDTVGTDNGVSTDFSPLPFLSATTGDFGGGSIFSEMFFRFSSSSNCTHFFAGDFVPKSPPFPFSGFSELIPALTNYIIGTNPTVCIVSKAQISQVNKDQTHIIFPSLKTA</sequence>
<dbReference type="GO" id="GO:0005634">
    <property type="term" value="C:nucleus"/>
    <property type="evidence" value="ECO:0007669"/>
    <property type="project" value="UniProtKB-SubCell"/>
</dbReference>
<proteinExistence type="predicted"/>
<dbReference type="Gene3D" id="1.10.10.2230">
    <property type="match status" value="1"/>
</dbReference>
<feature type="region of interest" description="Disordered" evidence="3">
    <location>
        <begin position="98"/>
        <end position="256"/>
    </location>
</feature>
<organism evidence="5">
    <name type="scientific">Graphocephala atropunctata</name>
    <dbReference type="NCBI Taxonomy" id="36148"/>
    <lineage>
        <taxon>Eukaryota</taxon>
        <taxon>Metazoa</taxon>
        <taxon>Ecdysozoa</taxon>
        <taxon>Arthropoda</taxon>
        <taxon>Hexapoda</taxon>
        <taxon>Insecta</taxon>
        <taxon>Pterygota</taxon>
        <taxon>Neoptera</taxon>
        <taxon>Paraneoptera</taxon>
        <taxon>Hemiptera</taxon>
        <taxon>Auchenorrhyncha</taxon>
        <taxon>Membracoidea</taxon>
        <taxon>Cicadellidae</taxon>
        <taxon>Cicadellinae</taxon>
        <taxon>Cicadellini</taxon>
        <taxon>Graphocephala</taxon>
    </lineage>
</organism>
<dbReference type="Pfam" id="PF12047">
    <property type="entry name" value="DNMT1-RFD"/>
    <property type="match status" value="1"/>
</dbReference>
<feature type="compositionally biased region" description="Low complexity" evidence="3">
    <location>
        <begin position="131"/>
        <end position="143"/>
    </location>
</feature>
<reference evidence="5" key="1">
    <citation type="submission" date="2015-11" db="EMBL/GenBank/DDBJ databases">
        <title>De novo transcriptome assembly of four potential Pierce s Disease insect vectors from Arizona vineyards.</title>
        <authorList>
            <person name="Tassone E.E."/>
        </authorList>
    </citation>
    <scope>NUCLEOTIDE SEQUENCE</scope>
</reference>
<evidence type="ECO:0000256" key="3">
    <source>
        <dbReference type="SAM" id="MobiDB-lite"/>
    </source>
</evidence>
<evidence type="ECO:0000313" key="5">
    <source>
        <dbReference type="EMBL" id="JAT26328.1"/>
    </source>
</evidence>
<dbReference type="InterPro" id="IPR022702">
    <property type="entry name" value="Cytosine_MeTrfase1_RFD"/>
</dbReference>
<feature type="compositionally biased region" description="Basic residues" evidence="3">
    <location>
        <begin position="200"/>
        <end position="209"/>
    </location>
</feature>
<feature type="compositionally biased region" description="Basic and acidic residues" evidence="3">
    <location>
        <begin position="320"/>
        <end position="354"/>
    </location>
</feature>
<protein>
    <recommendedName>
        <fullName evidence="4">RFTS domain-containing protein</fullName>
    </recommendedName>
</protein>
<comment type="subcellular location">
    <subcellularLocation>
        <location evidence="1">Nucleus</location>
    </subcellularLocation>
</comment>
<feature type="region of interest" description="Disordered" evidence="3">
    <location>
        <begin position="311"/>
        <end position="363"/>
    </location>
</feature>
<feature type="compositionally biased region" description="Basic and acidic residues" evidence="3">
    <location>
        <begin position="151"/>
        <end position="166"/>
    </location>
</feature>
<accession>A0A1B6LRH7</accession>
<feature type="compositionally biased region" description="Polar residues" evidence="3">
    <location>
        <begin position="210"/>
        <end position="237"/>
    </location>
</feature>
<evidence type="ECO:0000256" key="1">
    <source>
        <dbReference type="ARBA" id="ARBA00004123"/>
    </source>
</evidence>
<evidence type="ECO:0000256" key="2">
    <source>
        <dbReference type="ARBA" id="ARBA00023242"/>
    </source>
</evidence>
<name>A0A1B6LRH7_9HEMI</name>
<feature type="compositionally biased region" description="Basic and acidic residues" evidence="3">
    <location>
        <begin position="244"/>
        <end position="256"/>
    </location>
</feature>
<evidence type="ECO:0000259" key="4">
    <source>
        <dbReference type="Pfam" id="PF12047"/>
    </source>
</evidence>
<keyword evidence="2" id="KW-0539">Nucleus</keyword>
<dbReference type="AlphaFoldDB" id="A0A1B6LRH7"/>